<dbReference type="GO" id="GO:0004842">
    <property type="term" value="F:ubiquitin-protein transferase activity"/>
    <property type="evidence" value="ECO:0007669"/>
    <property type="project" value="TreeGrafter"/>
</dbReference>
<evidence type="ECO:0000256" key="4">
    <source>
        <dbReference type="ARBA" id="ARBA00022723"/>
    </source>
</evidence>
<evidence type="ECO:0000259" key="14">
    <source>
        <dbReference type="PROSITE" id="PS51292"/>
    </source>
</evidence>
<keyword evidence="9 12" id="KW-0472">Membrane</keyword>
<feature type="region of interest" description="Disordered" evidence="11">
    <location>
        <begin position="66"/>
        <end position="90"/>
    </location>
</feature>
<evidence type="ECO:0000256" key="12">
    <source>
        <dbReference type="SAM" id="Phobius"/>
    </source>
</evidence>
<evidence type="ECO:0000313" key="16">
    <source>
        <dbReference type="Proteomes" id="UP000308267"/>
    </source>
</evidence>
<comment type="subcellular location">
    <subcellularLocation>
        <location evidence="1">Membrane</location>
        <topology evidence="1">Multi-pass membrane protein</topology>
    </subcellularLocation>
</comment>
<dbReference type="AlphaFoldDB" id="A0A4S2LI31"/>
<evidence type="ECO:0000256" key="10">
    <source>
        <dbReference type="PROSITE-ProRule" id="PRU00175"/>
    </source>
</evidence>
<dbReference type="PROSITE" id="PS50089">
    <property type="entry name" value="ZF_RING_2"/>
    <property type="match status" value="1"/>
</dbReference>
<dbReference type="InterPro" id="IPR001841">
    <property type="entry name" value="Znf_RING"/>
</dbReference>
<protein>
    <submittedName>
        <fullName evidence="15">Uncharacterized protein</fullName>
    </submittedName>
</protein>
<evidence type="ECO:0000256" key="2">
    <source>
        <dbReference type="ARBA" id="ARBA00022679"/>
    </source>
</evidence>
<keyword evidence="4" id="KW-0479">Metal-binding</keyword>
<comment type="caution">
    <text evidence="15">The sequence shown here is derived from an EMBL/GenBank/DDBJ whole genome shotgun (WGS) entry which is preliminary data.</text>
</comment>
<dbReference type="EMBL" id="SJOL01007257">
    <property type="protein sequence ID" value="TGZ63242.1"/>
    <property type="molecule type" value="Genomic_DNA"/>
</dbReference>
<evidence type="ECO:0000256" key="3">
    <source>
        <dbReference type="ARBA" id="ARBA00022692"/>
    </source>
</evidence>
<gene>
    <name evidence="15" type="ORF">CRM22_007031</name>
</gene>
<evidence type="ECO:0000256" key="5">
    <source>
        <dbReference type="ARBA" id="ARBA00022771"/>
    </source>
</evidence>
<feature type="compositionally biased region" description="Polar residues" evidence="11">
    <location>
        <begin position="66"/>
        <end position="77"/>
    </location>
</feature>
<reference evidence="15 16" key="1">
    <citation type="journal article" date="2019" name="BMC Genomics">
        <title>New insights from Opisthorchis felineus genome: update on genomics of the epidemiologically important liver flukes.</title>
        <authorList>
            <person name="Ershov N.I."/>
            <person name="Mordvinov V.A."/>
            <person name="Prokhortchouk E.B."/>
            <person name="Pakharukova M.Y."/>
            <person name="Gunbin K.V."/>
            <person name="Ustyantsev K."/>
            <person name="Genaev M.A."/>
            <person name="Blinov A.G."/>
            <person name="Mazur A."/>
            <person name="Boulygina E."/>
            <person name="Tsygankova S."/>
            <person name="Khrameeva E."/>
            <person name="Chekanov N."/>
            <person name="Fan G."/>
            <person name="Xiao A."/>
            <person name="Zhang H."/>
            <person name="Xu X."/>
            <person name="Yang H."/>
            <person name="Solovyev V."/>
            <person name="Lee S.M."/>
            <person name="Liu X."/>
            <person name="Afonnikov D.A."/>
            <person name="Skryabin K.G."/>
        </authorList>
    </citation>
    <scope>NUCLEOTIDE SEQUENCE [LARGE SCALE GENOMIC DNA]</scope>
    <source>
        <strain evidence="15">AK-0245</strain>
        <tissue evidence="15">Whole organism</tissue>
    </source>
</reference>
<organism evidence="15 16">
    <name type="scientific">Opisthorchis felineus</name>
    <dbReference type="NCBI Taxonomy" id="147828"/>
    <lineage>
        <taxon>Eukaryota</taxon>
        <taxon>Metazoa</taxon>
        <taxon>Spiralia</taxon>
        <taxon>Lophotrochozoa</taxon>
        <taxon>Platyhelminthes</taxon>
        <taxon>Trematoda</taxon>
        <taxon>Digenea</taxon>
        <taxon>Opisthorchiida</taxon>
        <taxon>Opisthorchiata</taxon>
        <taxon>Opisthorchiidae</taxon>
        <taxon>Opisthorchis</taxon>
    </lineage>
</organism>
<feature type="transmembrane region" description="Helical" evidence="12">
    <location>
        <begin position="390"/>
        <end position="418"/>
    </location>
</feature>
<evidence type="ECO:0000313" key="15">
    <source>
        <dbReference type="EMBL" id="TGZ63242.1"/>
    </source>
</evidence>
<keyword evidence="8 12" id="KW-1133">Transmembrane helix</keyword>
<dbReference type="SUPFAM" id="SSF57850">
    <property type="entry name" value="RING/U-box"/>
    <property type="match status" value="1"/>
</dbReference>
<dbReference type="PANTHER" id="PTHR46065:SF3">
    <property type="entry name" value="FI20425P1"/>
    <property type="match status" value="1"/>
</dbReference>
<feature type="transmembrane region" description="Helical" evidence="12">
    <location>
        <begin position="424"/>
        <end position="450"/>
    </location>
</feature>
<feature type="domain" description="RING-type" evidence="13">
    <location>
        <begin position="302"/>
        <end position="348"/>
    </location>
</feature>
<feature type="domain" description="RING-CH-type" evidence="14">
    <location>
        <begin position="294"/>
        <end position="355"/>
    </location>
</feature>
<evidence type="ECO:0000256" key="1">
    <source>
        <dbReference type="ARBA" id="ARBA00004141"/>
    </source>
</evidence>
<keyword evidence="3 12" id="KW-0812">Transmembrane</keyword>
<evidence type="ECO:0000256" key="8">
    <source>
        <dbReference type="ARBA" id="ARBA00022989"/>
    </source>
</evidence>
<accession>A0A4S2LI31</accession>
<keyword evidence="7" id="KW-0862">Zinc</keyword>
<dbReference type="STRING" id="147828.A0A4S2LI31"/>
<keyword evidence="16" id="KW-1185">Reference proteome</keyword>
<keyword evidence="6" id="KW-0833">Ubl conjugation pathway</keyword>
<evidence type="ECO:0000256" key="7">
    <source>
        <dbReference type="ARBA" id="ARBA00022833"/>
    </source>
</evidence>
<dbReference type="GO" id="GO:0008270">
    <property type="term" value="F:zinc ion binding"/>
    <property type="evidence" value="ECO:0007669"/>
    <property type="project" value="UniProtKB-KW"/>
</dbReference>
<name>A0A4S2LI31_OPIFE</name>
<keyword evidence="5 10" id="KW-0863">Zinc-finger</keyword>
<evidence type="ECO:0000256" key="9">
    <source>
        <dbReference type="ARBA" id="ARBA00023136"/>
    </source>
</evidence>
<dbReference type="Pfam" id="PF12906">
    <property type="entry name" value="RINGv"/>
    <property type="match status" value="1"/>
</dbReference>
<evidence type="ECO:0000256" key="11">
    <source>
        <dbReference type="SAM" id="MobiDB-lite"/>
    </source>
</evidence>
<keyword evidence="2" id="KW-0808">Transferase</keyword>
<dbReference type="InterPro" id="IPR013083">
    <property type="entry name" value="Znf_RING/FYVE/PHD"/>
</dbReference>
<sequence>MSTHRCPIDRDMRPTNRVEVEPNCHVSFSNEFQGRVNVNNIKQANSGYCANHRSCTRMVDYSLSVNTSSPFQSSSRHTGPAPTSAFGPRRSLLRSSFSRSRANDSDCLRSPECSRLLQSRPPNAPRPSLQITDDNVLFANTKQLGQRCLLRKSMVSQMNRESLTQSLLNDSHKCTEDNVQDQYISLPKTSTPFVKRNAKFNLKNEVLNSALIGAPRLALNLSVLSNSSDNTDQDAVDQRVIDSDSKSCNKLEKFDQVLHSPSTSRSSPIQTSIFVPKTDRCAPPDGEVSQQQDDLSFNQFRCRICLDEGELEGPLMSPCRCKGTVGLVHRNCLQRWLYESGKVKCELCGYEYIMTPSRRRSLPTFTRPRSYTRLDLFCAWIRSNTTRRHLLADIICLVLLTPSTYIGVYFCIVGAMGFAMENPFAWQAIGLWLLAILLIILLTSWMILAIRHHLSTFQRHMYYQRQRERLENERFAALPRWRFSIQPRPRGSSLFLRSSTEREATGDLGTFISPESGPPTPISSLHCSNSHGDFEVQAHIIPQGSSEHCGPVTPKLVVSVALSTVPEVTEEYTHPSTEHGSPNMV</sequence>
<dbReference type="InterPro" id="IPR011016">
    <property type="entry name" value="Znf_RING-CH"/>
</dbReference>
<dbReference type="PROSITE" id="PS51292">
    <property type="entry name" value="ZF_RING_CH"/>
    <property type="match status" value="1"/>
</dbReference>
<dbReference type="CDD" id="cd16495">
    <property type="entry name" value="RING_CH-C4HC3_MARCH"/>
    <property type="match status" value="1"/>
</dbReference>
<dbReference type="OrthoDB" id="273089at2759"/>
<dbReference type="GO" id="GO:0016567">
    <property type="term" value="P:protein ubiquitination"/>
    <property type="evidence" value="ECO:0007669"/>
    <property type="project" value="TreeGrafter"/>
</dbReference>
<dbReference type="Proteomes" id="UP000308267">
    <property type="component" value="Unassembled WGS sequence"/>
</dbReference>
<dbReference type="Gene3D" id="3.30.40.10">
    <property type="entry name" value="Zinc/RING finger domain, C3HC4 (zinc finger)"/>
    <property type="match status" value="1"/>
</dbReference>
<evidence type="ECO:0000256" key="6">
    <source>
        <dbReference type="ARBA" id="ARBA00022786"/>
    </source>
</evidence>
<dbReference type="GO" id="GO:0016020">
    <property type="term" value="C:membrane"/>
    <property type="evidence" value="ECO:0007669"/>
    <property type="project" value="UniProtKB-SubCell"/>
</dbReference>
<dbReference type="SMART" id="SM00744">
    <property type="entry name" value="RINGv"/>
    <property type="match status" value="1"/>
</dbReference>
<proteinExistence type="predicted"/>
<evidence type="ECO:0000259" key="13">
    <source>
        <dbReference type="PROSITE" id="PS50089"/>
    </source>
</evidence>
<dbReference type="PANTHER" id="PTHR46065">
    <property type="entry name" value="E3 UBIQUITIN-PROTEIN LIGASE MARCH 2/3 FAMILY MEMBER"/>
    <property type="match status" value="1"/>
</dbReference>